<reference evidence="20" key="1">
    <citation type="submission" date="2019-08" db="EMBL/GenBank/DDBJ databases">
        <title>The genome of the North American firefly Photinus pyralis.</title>
        <authorList>
            <consortium name="Photinus pyralis genome working group"/>
            <person name="Fallon T.R."/>
            <person name="Sander Lower S.E."/>
            <person name="Weng J.-K."/>
        </authorList>
    </citation>
    <scope>NUCLEOTIDE SEQUENCE</scope>
    <source>
        <strain evidence="20">TRF0915ILg1</strain>
        <tissue evidence="20">Whole body</tissue>
    </source>
</reference>
<comment type="subcellular location">
    <subcellularLocation>
        <location evidence="2">Cell projection</location>
        <location evidence="2">Dendrite</location>
    </subcellularLocation>
    <subcellularLocation>
        <location evidence="1">Cytoplasm</location>
        <location evidence="1">Stress granule</location>
    </subcellularLocation>
    <subcellularLocation>
        <location evidence="4">Cytoplasm</location>
        <location evidence="4">Perinuclear region</location>
    </subcellularLocation>
    <subcellularLocation>
        <location evidence="3">Nucleus speckle</location>
    </subcellularLocation>
</comment>
<keyword evidence="11" id="KW-0509">mRNA transport</keyword>
<evidence type="ECO:0000256" key="11">
    <source>
        <dbReference type="ARBA" id="ARBA00022816"/>
    </source>
</evidence>
<dbReference type="InterPro" id="IPR028544">
    <property type="entry name" value="CASC3"/>
</dbReference>
<comment type="similarity">
    <text evidence="5">Belongs to the CASC3 family.</text>
</comment>
<keyword evidence="14" id="KW-0866">Nonsense-mediated mRNA decay</keyword>
<evidence type="ECO:0000259" key="19">
    <source>
        <dbReference type="SMART" id="SM01044"/>
    </source>
</evidence>
<keyword evidence="16" id="KW-0539">Nucleus</keyword>
<keyword evidence="8" id="KW-0963">Cytoplasm</keyword>
<dbReference type="GO" id="GO:0008380">
    <property type="term" value="P:RNA splicing"/>
    <property type="evidence" value="ECO:0007669"/>
    <property type="project" value="UniProtKB-KW"/>
</dbReference>
<evidence type="ECO:0000256" key="5">
    <source>
        <dbReference type="ARBA" id="ARBA00009548"/>
    </source>
</evidence>
<dbReference type="GO" id="GO:0006397">
    <property type="term" value="P:mRNA processing"/>
    <property type="evidence" value="ECO:0007669"/>
    <property type="project" value="UniProtKB-KW"/>
</dbReference>
<dbReference type="SMART" id="SM01044">
    <property type="entry name" value="Btz"/>
    <property type="match status" value="1"/>
</dbReference>
<evidence type="ECO:0000256" key="6">
    <source>
        <dbReference type="ARBA" id="ARBA00019964"/>
    </source>
</evidence>
<keyword evidence="15" id="KW-0508">mRNA splicing</keyword>
<feature type="compositionally biased region" description="Polar residues" evidence="18">
    <location>
        <begin position="271"/>
        <end position="294"/>
    </location>
</feature>
<evidence type="ECO:0000256" key="16">
    <source>
        <dbReference type="ARBA" id="ARBA00023242"/>
    </source>
</evidence>
<feature type="compositionally biased region" description="Basic and acidic residues" evidence="18">
    <location>
        <begin position="129"/>
        <end position="182"/>
    </location>
</feature>
<organism evidence="20 21">
    <name type="scientific">Ignelater luminosus</name>
    <name type="common">Cucubano</name>
    <name type="synonym">Pyrophorus luminosus</name>
    <dbReference type="NCBI Taxonomy" id="2038154"/>
    <lineage>
        <taxon>Eukaryota</taxon>
        <taxon>Metazoa</taxon>
        <taxon>Ecdysozoa</taxon>
        <taxon>Arthropoda</taxon>
        <taxon>Hexapoda</taxon>
        <taxon>Insecta</taxon>
        <taxon>Pterygota</taxon>
        <taxon>Neoptera</taxon>
        <taxon>Endopterygota</taxon>
        <taxon>Coleoptera</taxon>
        <taxon>Polyphaga</taxon>
        <taxon>Elateriformia</taxon>
        <taxon>Elateroidea</taxon>
        <taxon>Elateridae</taxon>
        <taxon>Agrypninae</taxon>
        <taxon>Pyrophorini</taxon>
        <taxon>Ignelater</taxon>
    </lineage>
</organism>
<evidence type="ECO:0000256" key="7">
    <source>
        <dbReference type="ARBA" id="ARBA00022448"/>
    </source>
</evidence>
<keyword evidence="21" id="KW-1185">Reference proteome</keyword>
<keyword evidence="10" id="KW-0747">Spliceosome</keyword>
<feature type="compositionally biased region" description="Polar residues" evidence="18">
    <location>
        <begin position="42"/>
        <end position="67"/>
    </location>
</feature>
<dbReference type="GO" id="GO:0016607">
    <property type="term" value="C:nuclear speck"/>
    <property type="evidence" value="ECO:0007669"/>
    <property type="project" value="UniProtKB-SubCell"/>
</dbReference>
<feature type="compositionally biased region" description="Polar residues" evidence="18">
    <location>
        <begin position="301"/>
        <end position="320"/>
    </location>
</feature>
<feature type="compositionally biased region" description="Polar residues" evidence="18">
    <location>
        <begin position="583"/>
        <end position="593"/>
    </location>
</feature>
<evidence type="ECO:0000256" key="9">
    <source>
        <dbReference type="ARBA" id="ARBA00022664"/>
    </source>
</evidence>
<feature type="compositionally biased region" description="Polar residues" evidence="18">
    <location>
        <begin position="634"/>
        <end position="653"/>
    </location>
</feature>
<evidence type="ECO:0000256" key="15">
    <source>
        <dbReference type="ARBA" id="ARBA00023187"/>
    </source>
</evidence>
<proteinExistence type="inferred from homology"/>
<evidence type="ECO:0000313" key="20">
    <source>
        <dbReference type="EMBL" id="KAF2883385.1"/>
    </source>
</evidence>
<dbReference type="OrthoDB" id="657902at2759"/>
<dbReference type="EMBL" id="VTPC01090433">
    <property type="protein sequence ID" value="KAF2883385.1"/>
    <property type="molecule type" value="Genomic_DNA"/>
</dbReference>
<dbReference type="PANTHER" id="PTHR13434:SF0">
    <property type="entry name" value="PROTEIN CASC3"/>
    <property type="match status" value="1"/>
</dbReference>
<keyword evidence="12" id="KW-0810">Translation regulation</keyword>
<feature type="compositionally biased region" description="Polar residues" evidence="18">
    <location>
        <begin position="372"/>
        <end position="383"/>
    </location>
</feature>
<feature type="compositionally biased region" description="Basic and acidic residues" evidence="18">
    <location>
        <begin position="253"/>
        <end position="262"/>
    </location>
</feature>
<dbReference type="InterPro" id="IPR018545">
    <property type="entry name" value="Btz_dom"/>
</dbReference>
<evidence type="ECO:0000313" key="21">
    <source>
        <dbReference type="Proteomes" id="UP000801492"/>
    </source>
</evidence>
<evidence type="ECO:0000256" key="8">
    <source>
        <dbReference type="ARBA" id="ARBA00022490"/>
    </source>
</evidence>
<comment type="caution">
    <text evidence="20">The sequence shown here is derived from an EMBL/GenBank/DDBJ whole genome shotgun (WGS) entry which is preliminary data.</text>
</comment>
<keyword evidence="7" id="KW-0813">Transport</keyword>
<evidence type="ECO:0000256" key="10">
    <source>
        <dbReference type="ARBA" id="ARBA00022728"/>
    </source>
</evidence>
<dbReference type="Pfam" id="PF09405">
    <property type="entry name" value="Btz"/>
    <property type="match status" value="1"/>
</dbReference>
<feature type="region of interest" description="Disordered" evidence="18">
    <location>
        <begin position="1"/>
        <end position="558"/>
    </location>
</feature>
<dbReference type="GO" id="GO:0000184">
    <property type="term" value="P:nuclear-transcribed mRNA catabolic process, nonsense-mediated decay"/>
    <property type="evidence" value="ECO:0007669"/>
    <property type="project" value="UniProtKB-KW"/>
</dbReference>
<gene>
    <name evidence="20" type="ORF">ILUMI_22798</name>
</gene>
<dbReference type="GO" id="GO:0010494">
    <property type="term" value="C:cytoplasmic stress granule"/>
    <property type="evidence" value="ECO:0007669"/>
    <property type="project" value="UniProtKB-SubCell"/>
</dbReference>
<dbReference type="Proteomes" id="UP000801492">
    <property type="component" value="Unassembled WGS sequence"/>
</dbReference>
<dbReference type="GO" id="GO:0005681">
    <property type="term" value="C:spliceosomal complex"/>
    <property type="evidence" value="ECO:0007669"/>
    <property type="project" value="UniProtKB-KW"/>
</dbReference>
<feature type="compositionally biased region" description="Basic and acidic residues" evidence="18">
    <location>
        <begin position="108"/>
        <end position="120"/>
    </location>
</feature>
<feature type="compositionally biased region" description="Pro residues" evidence="18">
    <location>
        <begin position="483"/>
        <end position="493"/>
    </location>
</feature>
<feature type="compositionally biased region" description="Basic and acidic residues" evidence="18">
    <location>
        <begin position="328"/>
        <end position="343"/>
    </location>
</feature>
<dbReference type="GO" id="GO:0051028">
    <property type="term" value="P:mRNA transport"/>
    <property type="evidence" value="ECO:0007669"/>
    <property type="project" value="UniProtKB-KW"/>
</dbReference>
<sequence length="653" mass="74270">MDETIVRTDEEPCKIPEESREICSEQIEENYTKSKQELSDSALENSKSSQNGSEYESIDTAESSSDNEGGDMKMGLEHSENEIDECGLESEGSVILEREEGDGQESVPIKKVDDDEDKKNPQYIPKRGTFYEHDDRTLDEPEKQENAEKNEKQNKKNVWMEKKERWSHDRYNDNEQAPKSRAELVAIYGYDIRNEDGPPRARRRRRYGRGPNKYTRTWEDEDAYKPSKPVKTTLKKSRRKSEEEYPPLTNRNKQNDDRHEPDNFEDETEEPPQNQNIKSTPTNNNASTNDTPISKQEVPNKRSSNNSLSEQPNNRSQQRVGTGRIMKPKPEVKKEIKDSDYRGFTKTRQFRNSKSEQKILPKPQKREKKETAQSQSSKQNSVQDIEKDLNKMNIQDGVSKNNSKSNSQRQASVPPRLQGEQKGSKRYSSLRQRSLPETAAPPFTQANYYASEYNQQTQTPQQQQPLLAQPNPIHATTPQVPQIAPPPLPPLPQQVPVTATPILQAPPQFASPFPQAPAAFLQPTVPPPPFLSQQPPPLINYVQGQPQFPQPPPFQGYQHQQFNTVTQPAELYQCQGGTTYYSTQNQHIGQRTVPQKRPKAAIPIVPPPPQEPRGRGRTSNQRETPPAGEESSEAVINNEINSNSFEDAVAVQQ</sequence>
<evidence type="ECO:0000256" key="18">
    <source>
        <dbReference type="SAM" id="MobiDB-lite"/>
    </source>
</evidence>
<evidence type="ECO:0000256" key="3">
    <source>
        <dbReference type="ARBA" id="ARBA00004324"/>
    </source>
</evidence>
<evidence type="ECO:0000256" key="14">
    <source>
        <dbReference type="ARBA" id="ARBA00023161"/>
    </source>
</evidence>
<evidence type="ECO:0000256" key="2">
    <source>
        <dbReference type="ARBA" id="ARBA00004279"/>
    </source>
</evidence>
<accession>A0A8K0C9E9</accession>
<evidence type="ECO:0000256" key="4">
    <source>
        <dbReference type="ARBA" id="ARBA00004556"/>
    </source>
</evidence>
<evidence type="ECO:0000256" key="12">
    <source>
        <dbReference type="ARBA" id="ARBA00022845"/>
    </source>
</evidence>
<dbReference type="GO" id="GO:0003729">
    <property type="term" value="F:mRNA binding"/>
    <property type="evidence" value="ECO:0007669"/>
    <property type="project" value="InterPro"/>
</dbReference>
<evidence type="ECO:0000256" key="13">
    <source>
        <dbReference type="ARBA" id="ARBA00022884"/>
    </source>
</evidence>
<dbReference type="GO" id="GO:0030425">
    <property type="term" value="C:dendrite"/>
    <property type="evidence" value="ECO:0007669"/>
    <property type="project" value="UniProtKB-SubCell"/>
</dbReference>
<keyword evidence="17" id="KW-0966">Cell projection</keyword>
<feature type="compositionally biased region" description="Low complexity" evidence="18">
    <location>
        <begin position="454"/>
        <end position="482"/>
    </location>
</feature>
<feature type="compositionally biased region" description="Basic and acidic residues" evidence="18">
    <location>
        <begin position="70"/>
        <end position="81"/>
    </location>
</feature>
<evidence type="ECO:0000256" key="1">
    <source>
        <dbReference type="ARBA" id="ARBA00004210"/>
    </source>
</evidence>
<feature type="region of interest" description="Disordered" evidence="18">
    <location>
        <begin position="583"/>
        <end position="653"/>
    </location>
</feature>
<feature type="compositionally biased region" description="Pro residues" evidence="18">
    <location>
        <begin position="524"/>
        <end position="538"/>
    </location>
</feature>
<dbReference type="GO" id="GO:0048471">
    <property type="term" value="C:perinuclear region of cytoplasm"/>
    <property type="evidence" value="ECO:0007669"/>
    <property type="project" value="UniProtKB-SubCell"/>
</dbReference>
<dbReference type="AlphaFoldDB" id="A0A8K0C9E9"/>
<feature type="domain" description="Btz" evidence="19">
    <location>
        <begin position="93"/>
        <end position="197"/>
    </location>
</feature>
<name>A0A8K0C9E9_IGNLU</name>
<feature type="compositionally biased region" description="Low complexity" evidence="18">
    <location>
        <begin position="494"/>
        <end position="523"/>
    </location>
</feature>
<keyword evidence="9" id="KW-0507">mRNA processing</keyword>
<keyword evidence="13" id="KW-0694">RNA-binding</keyword>
<feature type="compositionally biased region" description="Basic and acidic residues" evidence="18">
    <location>
        <begin position="1"/>
        <end position="23"/>
    </location>
</feature>
<dbReference type="PANTHER" id="PTHR13434">
    <property type="entry name" value="PROTEIN CASC3"/>
    <property type="match status" value="1"/>
</dbReference>
<evidence type="ECO:0000256" key="17">
    <source>
        <dbReference type="ARBA" id="ARBA00023273"/>
    </source>
</evidence>
<protein>
    <recommendedName>
        <fullName evidence="6">Protein CASC3</fullName>
    </recommendedName>
</protein>
<dbReference type="GO" id="GO:0035145">
    <property type="term" value="C:exon-exon junction complex"/>
    <property type="evidence" value="ECO:0007669"/>
    <property type="project" value="InterPro"/>
</dbReference>
<dbReference type="GO" id="GO:0006417">
    <property type="term" value="P:regulation of translation"/>
    <property type="evidence" value="ECO:0007669"/>
    <property type="project" value="UniProtKB-KW"/>
</dbReference>